<organism evidence="1 2">
    <name type="scientific">Natronococcus amylolyticus DSM 10524</name>
    <dbReference type="NCBI Taxonomy" id="1227497"/>
    <lineage>
        <taxon>Archaea</taxon>
        <taxon>Methanobacteriati</taxon>
        <taxon>Methanobacteriota</taxon>
        <taxon>Stenosarchaea group</taxon>
        <taxon>Halobacteria</taxon>
        <taxon>Halobacteriales</taxon>
        <taxon>Natrialbaceae</taxon>
        <taxon>Natronococcus</taxon>
    </lineage>
</organism>
<sequence>MTDSENGVERAAAICERCGDAIAVRIGADGEIRPIGNEKGKCCSCAEPDLRAMNDATEVLDDPRSTDPSK</sequence>
<dbReference type="EMBL" id="AOIB01000036">
    <property type="protein sequence ID" value="ELY54657.1"/>
    <property type="molecule type" value="Genomic_DNA"/>
</dbReference>
<accession>L9WZ25</accession>
<keyword evidence="2" id="KW-1185">Reference proteome</keyword>
<gene>
    <name evidence="1" type="ORF">C491_18684</name>
</gene>
<name>L9WZ25_9EURY</name>
<comment type="caution">
    <text evidence="1">The sequence shown here is derived from an EMBL/GenBank/DDBJ whole genome shotgun (WGS) entry which is preliminary data.</text>
</comment>
<evidence type="ECO:0000313" key="1">
    <source>
        <dbReference type="EMBL" id="ELY54657.1"/>
    </source>
</evidence>
<proteinExistence type="predicted"/>
<evidence type="ECO:0000313" key="2">
    <source>
        <dbReference type="Proteomes" id="UP000011688"/>
    </source>
</evidence>
<dbReference type="Proteomes" id="UP000011688">
    <property type="component" value="Unassembled WGS sequence"/>
</dbReference>
<dbReference type="OrthoDB" id="257177at2157"/>
<dbReference type="AlphaFoldDB" id="L9WZ25"/>
<dbReference type="eggNOG" id="arCOG11133">
    <property type="taxonomic scope" value="Archaea"/>
</dbReference>
<dbReference type="RefSeq" id="WP_005558998.1">
    <property type="nucleotide sequence ID" value="NZ_AOIB01000036.1"/>
</dbReference>
<protein>
    <submittedName>
        <fullName evidence="1">Uncharacterized protein</fullName>
    </submittedName>
</protein>
<reference evidence="1 2" key="1">
    <citation type="journal article" date="2014" name="PLoS Genet.">
        <title>Phylogenetically driven sequencing of extremely halophilic archaea reveals strategies for static and dynamic osmo-response.</title>
        <authorList>
            <person name="Becker E.A."/>
            <person name="Seitzer P.M."/>
            <person name="Tritt A."/>
            <person name="Larsen D."/>
            <person name="Krusor M."/>
            <person name="Yao A.I."/>
            <person name="Wu D."/>
            <person name="Madern D."/>
            <person name="Eisen J.A."/>
            <person name="Darling A.E."/>
            <person name="Facciotti M.T."/>
        </authorList>
    </citation>
    <scope>NUCLEOTIDE SEQUENCE [LARGE SCALE GENOMIC DNA]</scope>
    <source>
        <strain evidence="1 2">DSM 10524</strain>
    </source>
</reference>